<keyword evidence="9" id="KW-0862">Zinc</keyword>
<feature type="compositionally biased region" description="Polar residues" evidence="11">
    <location>
        <begin position="1109"/>
        <end position="1137"/>
    </location>
</feature>
<evidence type="ECO:0000256" key="6">
    <source>
        <dbReference type="ARBA" id="ARBA00022771"/>
    </source>
</evidence>
<feature type="compositionally biased region" description="Polar residues" evidence="11">
    <location>
        <begin position="662"/>
        <end position="688"/>
    </location>
</feature>
<dbReference type="InterPro" id="IPR038765">
    <property type="entry name" value="Papain-like_cys_pep_sf"/>
</dbReference>
<dbReference type="InterPro" id="IPR002893">
    <property type="entry name" value="Znf_MYND"/>
</dbReference>
<feature type="region of interest" description="Disordered" evidence="11">
    <location>
        <begin position="662"/>
        <end position="691"/>
    </location>
</feature>
<dbReference type="GeneID" id="112283976"/>
<keyword evidence="6 10" id="KW-0863">Zinc-finger</keyword>
<evidence type="ECO:0000256" key="2">
    <source>
        <dbReference type="ARBA" id="ARBA00009085"/>
    </source>
</evidence>
<dbReference type="PANTHER" id="PTHR24006">
    <property type="entry name" value="UBIQUITIN CARBOXYL-TERMINAL HYDROLASE"/>
    <property type="match status" value="1"/>
</dbReference>
<dbReference type="InterPro" id="IPR004027">
    <property type="entry name" value="SEC_C_motif"/>
</dbReference>
<dbReference type="AlphaFoldDB" id="A0A7I4E272"/>
<dbReference type="Pfam" id="PF01753">
    <property type="entry name" value="zf-MYND"/>
    <property type="match status" value="1"/>
</dbReference>
<reference evidence="14 15" key="2">
    <citation type="journal article" date="2018" name="Plant J.">
        <title>The Physcomitrella patens chromosome-scale assembly reveals moss genome structure and evolution.</title>
        <authorList>
            <person name="Lang D."/>
            <person name="Ullrich K.K."/>
            <person name="Murat F."/>
            <person name="Fuchs J."/>
            <person name="Jenkins J."/>
            <person name="Haas F.B."/>
            <person name="Piednoel M."/>
            <person name="Gundlach H."/>
            <person name="Van Bel M."/>
            <person name="Meyberg R."/>
            <person name="Vives C."/>
            <person name="Morata J."/>
            <person name="Symeonidi A."/>
            <person name="Hiss M."/>
            <person name="Muchero W."/>
            <person name="Kamisugi Y."/>
            <person name="Saleh O."/>
            <person name="Blanc G."/>
            <person name="Decker E.L."/>
            <person name="van Gessel N."/>
            <person name="Grimwood J."/>
            <person name="Hayes R.D."/>
            <person name="Graham S.W."/>
            <person name="Gunter L.E."/>
            <person name="McDaniel S.F."/>
            <person name="Hoernstein S.N.W."/>
            <person name="Larsson A."/>
            <person name="Li F.W."/>
            <person name="Perroud P.F."/>
            <person name="Phillips J."/>
            <person name="Ranjan P."/>
            <person name="Rokshar D.S."/>
            <person name="Rothfels C.J."/>
            <person name="Schneider L."/>
            <person name="Shu S."/>
            <person name="Stevenson D.W."/>
            <person name="Thummler F."/>
            <person name="Tillich M."/>
            <person name="Villarreal Aguilar J.C."/>
            <person name="Widiez T."/>
            <person name="Wong G.K."/>
            <person name="Wymore A."/>
            <person name="Zhang Y."/>
            <person name="Zimmer A.D."/>
            <person name="Quatrano R.S."/>
            <person name="Mayer K.F.X."/>
            <person name="Goodstein D."/>
            <person name="Casacuberta J.M."/>
            <person name="Vandepoele K."/>
            <person name="Reski R."/>
            <person name="Cuming A.C."/>
            <person name="Tuskan G.A."/>
            <person name="Maumus F."/>
            <person name="Salse J."/>
            <person name="Schmutz J."/>
            <person name="Rensing S.A."/>
        </authorList>
    </citation>
    <scope>NUCLEOTIDE SEQUENCE [LARGE SCALE GENOMIC DNA]</scope>
    <source>
        <strain evidence="14 15">cv. Gransden 2004</strain>
    </source>
</reference>
<feature type="region of interest" description="Disordered" evidence="11">
    <location>
        <begin position="900"/>
        <end position="920"/>
    </location>
</feature>
<dbReference type="GO" id="GO:0008270">
    <property type="term" value="F:zinc ion binding"/>
    <property type="evidence" value="ECO:0007669"/>
    <property type="project" value="UniProtKB-KW"/>
</dbReference>
<comment type="catalytic activity">
    <reaction evidence="1">
        <text>Thiol-dependent hydrolysis of ester, thioester, amide, peptide and isopeptide bonds formed by the C-terminal Gly of ubiquitin (a 76-residue protein attached to proteins as an intracellular targeting signal).</text>
        <dbReference type="EC" id="3.4.19.12"/>
    </reaction>
</comment>
<keyword evidence="15" id="KW-1185">Reference proteome</keyword>
<evidence type="ECO:0000256" key="10">
    <source>
        <dbReference type="PROSITE-ProRule" id="PRU00134"/>
    </source>
</evidence>
<evidence type="ECO:0000313" key="14">
    <source>
        <dbReference type="EnsemblPlants" id="Pp3c6_5860V3.3"/>
    </source>
</evidence>
<feature type="compositionally biased region" description="Basic and acidic residues" evidence="11">
    <location>
        <begin position="609"/>
        <end position="622"/>
    </location>
</feature>
<dbReference type="InterPro" id="IPR050164">
    <property type="entry name" value="Peptidase_C19"/>
</dbReference>
<evidence type="ECO:0000256" key="1">
    <source>
        <dbReference type="ARBA" id="ARBA00000707"/>
    </source>
</evidence>
<evidence type="ECO:0000313" key="15">
    <source>
        <dbReference type="Proteomes" id="UP000006727"/>
    </source>
</evidence>
<dbReference type="EMBL" id="ABEU02000006">
    <property type="status" value="NOT_ANNOTATED_CDS"/>
    <property type="molecule type" value="Genomic_DNA"/>
</dbReference>
<dbReference type="Gene3D" id="6.10.140.2220">
    <property type="match status" value="1"/>
</dbReference>
<evidence type="ECO:0000256" key="9">
    <source>
        <dbReference type="ARBA" id="ARBA00022833"/>
    </source>
</evidence>
<dbReference type="SUPFAM" id="SSF144232">
    <property type="entry name" value="HIT/MYND zinc finger-like"/>
    <property type="match status" value="1"/>
</dbReference>
<evidence type="ECO:0000256" key="8">
    <source>
        <dbReference type="ARBA" id="ARBA00022801"/>
    </source>
</evidence>
<keyword evidence="7" id="KW-0833">Ubl conjugation pathway</keyword>
<dbReference type="PANTHER" id="PTHR24006:SF677">
    <property type="entry name" value="UBIQUITIN CARBOXYL-TERMINAL HYDROLASE 19"/>
    <property type="match status" value="1"/>
</dbReference>
<dbReference type="Pfam" id="PF00443">
    <property type="entry name" value="UCH"/>
    <property type="match status" value="1"/>
</dbReference>
<proteinExistence type="inferred from homology"/>
<dbReference type="SUPFAM" id="SSF54001">
    <property type="entry name" value="Cysteine proteinases"/>
    <property type="match status" value="1"/>
</dbReference>
<feature type="compositionally biased region" description="Polar residues" evidence="11">
    <location>
        <begin position="157"/>
        <end position="179"/>
    </location>
</feature>
<keyword evidence="8" id="KW-0378">Hydrolase</keyword>
<dbReference type="EC" id="3.4.19.12" evidence="3"/>
<dbReference type="OrthoDB" id="420187at2759"/>
<dbReference type="GO" id="GO:0004843">
    <property type="term" value="F:cysteine-type deubiquitinase activity"/>
    <property type="evidence" value="ECO:0000318"/>
    <property type="project" value="GO_Central"/>
</dbReference>
<dbReference type="PROSITE" id="PS50235">
    <property type="entry name" value="USP_3"/>
    <property type="match status" value="1"/>
</dbReference>
<comment type="similarity">
    <text evidence="2">Belongs to the peptidase C19 family.</text>
</comment>
<dbReference type="FunFam" id="3.90.70.10:FF:000026">
    <property type="entry name" value="Ubiquitin carboxyl-terminal hydrolase 15"/>
    <property type="match status" value="1"/>
</dbReference>
<protein>
    <recommendedName>
        <fullName evidence="3">ubiquitinyl hydrolase 1</fullName>
        <ecNumber evidence="3">3.4.19.12</ecNumber>
    </recommendedName>
</protein>
<dbReference type="Gramene" id="Pp3c6_5860V3.2">
    <property type="protein sequence ID" value="Pp3c6_5860V3.2"/>
    <property type="gene ID" value="Pp3c6_5860"/>
</dbReference>
<evidence type="ECO:0000256" key="5">
    <source>
        <dbReference type="ARBA" id="ARBA00022723"/>
    </source>
</evidence>
<feature type="region of interest" description="Disordered" evidence="11">
    <location>
        <begin position="157"/>
        <end position="182"/>
    </location>
</feature>
<dbReference type="EnsemblPlants" id="Pp3c6_5860V3.3">
    <property type="protein sequence ID" value="Pp3c6_5860V3.3"/>
    <property type="gene ID" value="Pp3c6_5860"/>
</dbReference>
<dbReference type="PROSITE" id="PS50865">
    <property type="entry name" value="ZF_MYND_2"/>
    <property type="match status" value="1"/>
</dbReference>
<dbReference type="Proteomes" id="UP000006727">
    <property type="component" value="Chromosome 6"/>
</dbReference>
<evidence type="ECO:0000259" key="13">
    <source>
        <dbReference type="PROSITE" id="PS50865"/>
    </source>
</evidence>
<sequence>MHGWVDLEISVVLFTLVVTVVVSLAFAHQVTSRTDQRLRRSLRFRAAAVVSAEAEAEFEVDQKSMLDTSICAVCQKPATRLRCSRCKSTKYCSSKCQLVHWEGGHKKECRTPGASSLSLLVGSESGVMYNSKHLETSKGVDSTTMLSPISLRITRNSSTKVTDAGRKSSSSQLTKTSRNAHAEARSLSRPKTLLFSYDYFVELFEWDALGVPCGLLNCGNSCFANVVLQCLTYTRPLTAYLLNGSHEEDCRRNDWCFMCELQSHVHNVRQNRNPFSPIRILSRIRNIGNHLGYGRQEDAHEFMRFAIDSMQSICLDEFGGEKDVDPATQETTLIHHIFGGHLQSQVKCMQCHHESNRYESMMDLAVEIHGVVDSLEDAIAQFTTIEMLDGDNKYKCDRCNAYVRARKQLTVYEAPNVLTIALKRFQSGKFGKLNKRVTFPEVLDMSPYMSGANDHPLLYRLYAVVVHVDMLNASFFGHYICFVKDSNGVWYKIDDRKVKEVDLGKVLTQRAYMLFYCRSGARKAPNIEEHPSAILATSHSVPKKTRTSVCMETQRSSIFPPTLGAIPVPTDFSRDYPNDSELIQLKQSEEETEVHDRKIPQNSEDIIATEDKSAGETVKEISEMDLGPVSTNVSEEEEPAEESRSSVALGLSFDLITSAPNVTSSSQTLNCNLPSNNNLKQNRLSSDATSDDLDRGKIKLTNQQHSLLPSSKSLGVDRLMVFSCVENDDLSPHSQVLNFGGMSSSISAWVSGTDDLLPSNLHSMCSNYSAVSSPHGTFAGHERRSLNEADAWNDYVSNRVKRQHIEESPEKLGSAGACLNGDSQYMDVDEGSASTVDDDLNPHTSFEVLFNDGAGRSSVLLDTCRTSGNRELFRSSAALLELESLHSRSALQLTSSIKNQGAGIEPMGSTEPSGESSSFLKPLRSRVLTEELPRPAVDIRKVTSTVRVTRSGTEIHEESFDVGPIEDDIPYVFAKPLFAEPAIPQFCEGPCDQQPDKSRRLTKTPTVEMQDSVLGAADGVPIPPDTISYVDVEENQCKIDTLIWDVKRTNQSSKPLFRPGFLIKRSKSNSSNSMSCTDAFANDRSEAIGQGHFIEVCQDPSNGIPASAPVTNGTGIDPQRSITNGKLISNRNYSDGKSVSRKKPKDSPLENSPIIKDQSESTKYKNVKQRRNDSCACGSQQKWKKCCGKASVLKGGLVTKQVIV</sequence>
<dbReference type="Gene3D" id="3.90.70.10">
    <property type="entry name" value="Cysteine proteinases"/>
    <property type="match status" value="1"/>
</dbReference>
<dbReference type="GO" id="GO:0005634">
    <property type="term" value="C:nucleus"/>
    <property type="evidence" value="ECO:0000318"/>
    <property type="project" value="GO_Central"/>
</dbReference>
<accession>A0A7I4E272</accession>
<feature type="compositionally biased region" description="Polar residues" evidence="11">
    <location>
        <begin position="910"/>
        <end position="919"/>
    </location>
</feature>
<dbReference type="GO" id="GO:0016579">
    <property type="term" value="P:protein deubiquitination"/>
    <property type="evidence" value="ECO:0007669"/>
    <property type="project" value="InterPro"/>
</dbReference>
<name>A0A7I4E272_PHYPA</name>
<dbReference type="FunFam" id="6.10.140.2220:FF:000006">
    <property type="entry name" value="Ubiquitin carboxyl-terminal hydrolase 15"/>
    <property type="match status" value="1"/>
</dbReference>
<feature type="domain" description="MYND-type" evidence="13">
    <location>
        <begin position="71"/>
        <end position="109"/>
    </location>
</feature>
<dbReference type="Pfam" id="PF02810">
    <property type="entry name" value="SEC-C"/>
    <property type="match status" value="1"/>
</dbReference>
<feature type="region of interest" description="Disordered" evidence="11">
    <location>
        <begin position="587"/>
        <end position="646"/>
    </location>
</feature>
<dbReference type="InterPro" id="IPR018200">
    <property type="entry name" value="USP_CS"/>
</dbReference>
<reference evidence="14" key="3">
    <citation type="submission" date="2020-12" db="UniProtKB">
        <authorList>
            <consortium name="EnsemblPlants"/>
        </authorList>
    </citation>
    <scope>IDENTIFICATION</scope>
</reference>
<feature type="domain" description="USP" evidence="12">
    <location>
        <begin position="213"/>
        <end position="519"/>
    </location>
</feature>
<dbReference type="CDD" id="cd02661">
    <property type="entry name" value="Peptidase_C19E"/>
    <property type="match status" value="1"/>
</dbReference>
<dbReference type="InterPro" id="IPR028889">
    <property type="entry name" value="USP"/>
</dbReference>
<evidence type="ECO:0000256" key="7">
    <source>
        <dbReference type="ARBA" id="ARBA00022786"/>
    </source>
</evidence>
<evidence type="ECO:0000256" key="4">
    <source>
        <dbReference type="ARBA" id="ARBA00022670"/>
    </source>
</evidence>
<feature type="region of interest" description="Disordered" evidence="11">
    <location>
        <begin position="1104"/>
        <end position="1154"/>
    </location>
</feature>
<dbReference type="GO" id="GO:0031647">
    <property type="term" value="P:regulation of protein stability"/>
    <property type="evidence" value="ECO:0000318"/>
    <property type="project" value="GO_Central"/>
</dbReference>
<evidence type="ECO:0000256" key="3">
    <source>
        <dbReference type="ARBA" id="ARBA00012759"/>
    </source>
</evidence>
<dbReference type="KEGG" id="ppp:112283976"/>
<dbReference type="EnsemblPlants" id="Pp3c6_5860V3.2">
    <property type="protein sequence ID" value="Pp3c6_5860V3.2"/>
    <property type="gene ID" value="Pp3c6_5860"/>
</dbReference>
<dbReference type="GO" id="GO:0006508">
    <property type="term" value="P:proteolysis"/>
    <property type="evidence" value="ECO:0007669"/>
    <property type="project" value="UniProtKB-KW"/>
</dbReference>
<dbReference type="PROSITE" id="PS00972">
    <property type="entry name" value="USP_1"/>
    <property type="match status" value="1"/>
</dbReference>
<gene>
    <name evidence="14" type="primary">LOC112283976</name>
</gene>
<dbReference type="InterPro" id="IPR001394">
    <property type="entry name" value="Peptidase_C19_UCH"/>
</dbReference>
<dbReference type="GO" id="GO:0005829">
    <property type="term" value="C:cytosol"/>
    <property type="evidence" value="ECO:0000318"/>
    <property type="project" value="GO_Central"/>
</dbReference>
<dbReference type="RefSeq" id="XP_024379172.1">
    <property type="nucleotide sequence ID" value="XM_024523404.2"/>
</dbReference>
<evidence type="ECO:0000259" key="12">
    <source>
        <dbReference type="PROSITE" id="PS50235"/>
    </source>
</evidence>
<reference evidence="14 15" key="1">
    <citation type="journal article" date="2008" name="Science">
        <title>The Physcomitrella genome reveals evolutionary insights into the conquest of land by plants.</title>
        <authorList>
            <person name="Rensing S."/>
            <person name="Lang D."/>
            <person name="Zimmer A."/>
            <person name="Terry A."/>
            <person name="Salamov A."/>
            <person name="Shapiro H."/>
            <person name="Nishiyama T."/>
            <person name="Perroud P.-F."/>
            <person name="Lindquist E."/>
            <person name="Kamisugi Y."/>
            <person name="Tanahashi T."/>
            <person name="Sakakibara K."/>
            <person name="Fujita T."/>
            <person name="Oishi K."/>
            <person name="Shin-I T."/>
            <person name="Kuroki Y."/>
            <person name="Toyoda A."/>
            <person name="Suzuki Y."/>
            <person name="Hashimoto A."/>
            <person name="Yamaguchi K."/>
            <person name="Sugano A."/>
            <person name="Kohara Y."/>
            <person name="Fujiyama A."/>
            <person name="Anterola A."/>
            <person name="Aoki S."/>
            <person name="Ashton N."/>
            <person name="Barbazuk W.B."/>
            <person name="Barker E."/>
            <person name="Bennetzen J."/>
            <person name="Bezanilla M."/>
            <person name="Blankenship R."/>
            <person name="Cho S.H."/>
            <person name="Dutcher S."/>
            <person name="Estelle M."/>
            <person name="Fawcett J.A."/>
            <person name="Gundlach H."/>
            <person name="Hanada K."/>
            <person name="Heyl A."/>
            <person name="Hicks K.A."/>
            <person name="Hugh J."/>
            <person name="Lohr M."/>
            <person name="Mayer K."/>
            <person name="Melkozernov A."/>
            <person name="Murata T."/>
            <person name="Nelson D."/>
            <person name="Pils B."/>
            <person name="Prigge M."/>
            <person name="Reiss B."/>
            <person name="Renner T."/>
            <person name="Rombauts S."/>
            <person name="Rushton P."/>
            <person name="Sanderfoot A."/>
            <person name="Schween G."/>
            <person name="Shiu S.-H."/>
            <person name="Stueber K."/>
            <person name="Theodoulou F.L."/>
            <person name="Tu H."/>
            <person name="Van de Peer Y."/>
            <person name="Verrier P.J."/>
            <person name="Waters E."/>
            <person name="Wood A."/>
            <person name="Yang L."/>
            <person name="Cove D."/>
            <person name="Cuming A."/>
            <person name="Hasebe M."/>
            <person name="Lucas S."/>
            <person name="Mishler D.B."/>
            <person name="Reski R."/>
            <person name="Grigoriev I."/>
            <person name="Quatrano R.S."/>
            <person name="Boore J.L."/>
        </authorList>
    </citation>
    <scope>NUCLEOTIDE SEQUENCE [LARGE SCALE GENOMIC DNA]</scope>
    <source>
        <strain evidence="14 15">cv. Gransden 2004</strain>
    </source>
</reference>
<organism evidence="14 15">
    <name type="scientific">Physcomitrium patens</name>
    <name type="common">Spreading-leaved earth moss</name>
    <name type="synonym">Physcomitrella patens</name>
    <dbReference type="NCBI Taxonomy" id="3218"/>
    <lineage>
        <taxon>Eukaryota</taxon>
        <taxon>Viridiplantae</taxon>
        <taxon>Streptophyta</taxon>
        <taxon>Embryophyta</taxon>
        <taxon>Bryophyta</taxon>
        <taxon>Bryophytina</taxon>
        <taxon>Bryopsida</taxon>
        <taxon>Funariidae</taxon>
        <taxon>Funariales</taxon>
        <taxon>Funariaceae</taxon>
        <taxon>Physcomitrium</taxon>
    </lineage>
</organism>
<dbReference type="PROSITE" id="PS01360">
    <property type="entry name" value="ZF_MYND_1"/>
    <property type="match status" value="1"/>
</dbReference>
<dbReference type="Gramene" id="Pp3c6_5860V3.3">
    <property type="protein sequence ID" value="Pp3c6_5860V3.3"/>
    <property type="gene ID" value="Pp3c6_5860"/>
</dbReference>
<evidence type="ECO:0000256" key="11">
    <source>
        <dbReference type="SAM" id="MobiDB-lite"/>
    </source>
</evidence>
<keyword evidence="4" id="KW-0645">Protease</keyword>
<keyword evidence="5" id="KW-0479">Metal-binding</keyword>